<accession>A0A0L0W9V5</accession>
<keyword evidence="3" id="KW-1185">Reference proteome</keyword>
<protein>
    <submittedName>
        <fullName evidence="2">Uncharacterized protein</fullName>
    </submittedName>
</protein>
<reference evidence="3" key="1">
    <citation type="submission" date="2015-07" db="EMBL/GenBank/DDBJ databases">
        <title>Draft genome sequence of the purine-degrading Gottschalkia purinilyticum DSM 1384 (formerly Clostridium purinilyticum).</title>
        <authorList>
            <person name="Poehlein A."/>
            <person name="Schiel-Bengelsdorf B."/>
            <person name="Bengelsdorf F.R."/>
            <person name="Daniel R."/>
            <person name="Duerre P."/>
        </authorList>
    </citation>
    <scope>NUCLEOTIDE SEQUENCE [LARGE SCALE GENOMIC DNA]</scope>
    <source>
        <strain evidence="3">DSM 1384</strain>
    </source>
</reference>
<evidence type="ECO:0000313" key="2">
    <source>
        <dbReference type="EMBL" id="KNF08231.1"/>
    </source>
</evidence>
<feature type="transmembrane region" description="Helical" evidence="1">
    <location>
        <begin position="20"/>
        <end position="38"/>
    </location>
</feature>
<dbReference type="RefSeq" id="WP_268760466.1">
    <property type="nucleotide sequence ID" value="NZ_LGSS01000009.1"/>
</dbReference>
<proteinExistence type="predicted"/>
<dbReference type="Proteomes" id="UP000037267">
    <property type="component" value="Unassembled WGS sequence"/>
</dbReference>
<dbReference type="STRING" id="1503.CLPU_9c01270"/>
<evidence type="ECO:0000313" key="3">
    <source>
        <dbReference type="Proteomes" id="UP000037267"/>
    </source>
</evidence>
<evidence type="ECO:0000256" key="1">
    <source>
        <dbReference type="SAM" id="Phobius"/>
    </source>
</evidence>
<keyword evidence="1" id="KW-1133">Transmembrane helix</keyword>
<comment type="caution">
    <text evidence="2">The sequence shown here is derived from an EMBL/GenBank/DDBJ whole genome shotgun (WGS) entry which is preliminary data.</text>
</comment>
<sequence length="40" mass="4265">MSESKGLWCGGDGIGSELLFFFLLLVVLFCCCSGGGFGKW</sequence>
<keyword evidence="1" id="KW-0472">Membrane</keyword>
<dbReference type="AlphaFoldDB" id="A0A0L0W9V5"/>
<organism evidence="2 3">
    <name type="scientific">Gottschalkia purinilytica</name>
    <name type="common">Clostridium purinilyticum</name>
    <dbReference type="NCBI Taxonomy" id="1503"/>
    <lineage>
        <taxon>Bacteria</taxon>
        <taxon>Bacillati</taxon>
        <taxon>Bacillota</taxon>
        <taxon>Tissierellia</taxon>
        <taxon>Tissierellales</taxon>
        <taxon>Gottschalkiaceae</taxon>
        <taxon>Gottschalkia</taxon>
    </lineage>
</organism>
<keyword evidence="1" id="KW-0812">Transmembrane</keyword>
<name>A0A0L0W9V5_GOTPU</name>
<gene>
    <name evidence="2" type="ORF">CLPU_9c01270</name>
</gene>
<dbReference type="EMBL" id="LGSS01000009">
    <property type="protein sequence ID" value="KNF08231.1"/>
    <property type="molecule type" value="Genomic_DNA"/>
</dbReference>